<gene>
    <name evidence="3" type="ORF">C7K55_02640</name>
</gene>
<comment type="similarity">
    <text evidence="1 2">Belongs to the UPF0102 family.</text>
</comment>
<dbReference type="NCBIfam" id="NF011281">
    <property type="entry name" value="PRK14689.1"/>
    <property type="match status" value="1"/>
</dbReference>
<dbReference type="EMBL" id="PXXO01000002">
    <property type="protein sequence ID" value="PSJ06880.1"/>
    <property type="molecule type" value="Genomic_DNA"/>
</dbReference>
<evidence type="ECO:0000313" key="3">
    <source>
        <dbReference type="EMBL" id="PSJ06880.1"/>
    </source>
</evidence>
<organism evidence="3 4">
    <name type="scientific">Cyanobium usitatum str. Tous</name>
    <dbReference type="NCBI Taxonomy" id="2116684"/>
    <lineage>
        <taxon>Bacteria</taxon>
        <taxon>Bacillati</taxon>
        <taxon>Cyanobacteriota</taxon>
        <taxon>Cyanophyceae</taxon>
        <taxon>Synechococcales</taxon>
        <taxon>Prochlorococcaceae</taxon>
        <taxon>Cyanobium</taxon>
    </lineage>
</organism>
<dbReference type="AlphaFoldDB" id="A0A2P7N092"/>
<proteinExistence type="inferred from homology"/>
<accession>A0A2P7N092</accession>
<protein>
    <recommendedName>
        <fullName evidence="2">UPF0102 protein C7K55_02640</fullName>
    </recommendedName>
</protein>
<keyword evidence="4" id="KW-1185">Reference proteome</keyword>
<dbReference type="InterPro" id="IPR003509">
    <property type="entry name" value="UPF0102_YraN-like"/>
</dbReference>
<dbReference type="SUPFAM" id="SSF52980">
    <property type="entry name" value="Restriction endonuclease-like"/>
    <property type="match status" value="1"/>
</dbReference>
<reference evidence="3 4" key="1">
    <citation type="journal article" date="2018" name="Environ. Microbiol.">
        <title>Ecological and genomic features of two widespread freshwater picocyanobacteria.</title>
        <authorList>
            <person name="Cabello-Yeves P.J."/>
            <person name="Picazo A."/>
            <person name="Camacho A."/>
            <person name="Callieri C."/>
            <person name="Rosselli R."/>
            <person name="Roda-Garcia J.J."/>
            <person name="Coutinho F.H."/>
            <person name="Rodriguez-Valera F."/>
        </authorList>
    </citation>
    <scope>NUCLEOTIDE SEQUENCE [LARGE SCALE GENOMIC DNA]</scope>
    <source>
        <strain evidence="3 4">Tous</strain>
    </source>
</reference>
<dbReference type="Gene3D" id="3.40.1350.10">
    <property type="match status" value="1"/>
</dbReference>
<comment type="caution">
    <text evidence="3">The sequence shown here is derived from an EMBL/GenBank/DDBJ whole genome shotgun (WGS) entry which is preliminary data.</text>
</comment>
<dbReference type="InterPro" id="IPR011856">
    <property type="entry name" value="tRNA_endonuc-like_dom_sf"/>
</dbReference>
<dbReference type="PANTHER" id="PTHR34039:SF1">
    <property type="entry name" value="UPF0102 PROTEIN YRAN"/>
    <property type="match status" value="1"/>
</dbReference>
<dbReference type="GO" id="GO:0003676">
    <property type="term" value="F:nucleic acid binding"/>
    <property type="evidence" value="ECO:0007669"/>
    <property type="project" value="InterPro"/>
</dbReference>
<name>A0A2P7N092_9CYAN</name>
<dbReference type="Pfam" id="PF02021">
    <property type="entry name" value="UPF0102"/>
    <property type="match status" value="1"/>
</dbReference>
<dbReference type="PANTHER" id="PTHR34039">
    <property type="entry name" value="UPF0102 PROTEIN YRAN"/>
    <property type="match status" value="1"/>
</dbReference>
<dbReference type="OrthoDB" id="9802516at2"/>
<dbReference type="RefSeq" id="WP_106501852.1">
    <property type="nucleotide sequence ID" value="NZ_PXXO01000002.1"/>
</dbReference>
<dbReference type="InterPro" id="IPR011335">
    <property type="entry name" value="Restrct_endonuc-II-like"/>
</dbReference>
<dbReference type="Proteomes" id="UP000243002">
    <property type="component" value="Unassembled WGS sequence"/>
</dbReference>
<dbReference type="HAMAP" id="MF_00048">
    <property type="entry name" value="UPF0102"/>
    <property type="match status" value="1"/>
</dbReference>
<sequence>MARTTARRQGDWAEQRVLRLLLGRGWRLLSRQWACRWGELDLVLEKGGRLLLVEVKGRSNCGPDNWGAGALRRGKRQRLGRAWHCWLEEHPVWAESSVELVFALVPLAPAPGPVRWIRADY</sequence>
<evidence type="ECO:0000256" key="1">
    <source>
        <dbReference type="ARBA" id="ARBA00006738"/>
    </source>
</evidence>
<evidence type="ECO:0000256" key="2">
    <source>
        <dbReference type="HAMAP-Rule" id="MF_00048"/>
    </source>
</evidence>
<evidence type="ECO:0000313" key="4">
    <source>
        <dbReference type="Proteomes" id="UP000243002"/>
    </source>
</evidence>